<dbReference type="OrthoDB" id="9786633at2"/>
<dbReference type="PATRIC" id="fig|1616.3.peg.470"/>
<comment type="subcellular location">
    <subcellularLocation>
        <location evidence="7">Cell membrane</location>
        <topology evidence="7">Peripheral membrane protein</topology>
    </subcellularLocation>
    <subcellularLocation>
        <location evidence="1">Membrane</location>
    </subcellularLocation>
</comment>
<keyword evidence="6 7" id="KW-0066">ATP synthesis</keyword>
<evidence type="ECO:0000256" key="2">
    <source>
        <dbReference type="ARBA" id="ARBA00022448"/>
    </source>
</evidence>
<evidence type="ECO:0000256" key="3">
    <source>
        <dbReference type="ARBA" id="ARBA00022781"/>
    </source>
</evidence>
<gene>
    <name evidence="7" type="primary">atpH</name>
    <name evidence="8" type="ORF">IV73_GL000454</name>
</gene>
<dbReference type="GO" id="GO:0045259">
    <property type="term" value="C:proton-transporting ATP synthase complex"/>
    <property type="evidence" value="ECO:0007669"/>
    <property type="project" value="UniProtKB-KW"/>
</dbReference>
<evidence type="ECO:0000256" key="6">
    <source>
        <dbReference type="ARBA" id="ARBA00023310"/>
    </source>
</evidence>
<keyword evidence="3 7" id="KW-0375">Hydrogen ion transport</keyword>
<keyword evidence="4 7" id="KW-0406">Ion transport</keyword>
<accession>A0A0R2JD94</accession>
<evidence type="ECO:0000256" key="4">
    <source>
        <dbReference type="ARBA" id="ARBA00023065"/>
    </source>
</evidence>
<dbReference type="PANTHER" id="PTHR11910">
    <property type="entry name" value="ATP SYNTHASE DELTA CHAIN"/>
    <property type="match status" value="1"/>
</dbReference>
<dbReference type="NCBIfam" id="TIGR01145">
    <property type="entry name" value="ATP_synt_delta"/>
    <property type="match status" value="1"/>
</dbReference>
<dbReference type="RefSeq" id="WP_057754148.1">
    <property type="nucleotide sequence ID" value="NZ_JQBP01000002.1"/>
</dbReference>
<dbReference type="SUPFAM" id="SSF47928">
    <property type="entry name" value="N-terminal domain of the delta subunit of the F1F0-ATP synthase"/>
    <property type="match status" value="1"/>
</dbReference>
<keyword evidence="5 7" id="KW-0472">Membrane</keyword>
<evidence type="ECO:0000256" key="5">
    <source>
        <dbReference type="ARBA" id="ARBA00023136"/>
    </source>
</evidence>
<dbReference type="Proteomes" id="UP000051655">
    <property type="component" value="Unassembled WGS sequence"/>
</dbReference>
<dbReference type="InterPro" id="IPR000711">
    <property type="entry name" value="ATPase_OSCP/dsu"/>
</dbReference>
<keyword evidence="7" id="KW-1003">Cell membrane</keyword>
<dbReference type="GO" id="GO:0046933">
    <property type="term" value="F:proton-transporting ATP synthase activity, rotational mechanism"/>
    <property type="evidence" value="ECO:0007669"/>
    <property type="project" value="UniProtKB-UniRule"/>
</dbReference>
<evidence type="ECO:0000256" key="7">
    <source>
        <dbReference type="HAMAP-Rule" id="MF_01416"/>
    </source>
</evidence>
<dbReference type="GO" id="GO:0005886">
    <property type="term" value="C:plasma membrane"/>
    <property type="evidence" value="ECO:0007669"/>
    <property type="project" value="UniProtKB-SubCell"/>
</dbReference>
<dbReference type="InterPro" id="IPR026015">
    <property type="entry name" value="ATP_synth_OSCP/delta_N_sf"/>
</dbReference>
<evidence type="ECO:0000313" key="8">
    <source>
        <dbReference type="EMBL" id="KRN75291.1"/>
    </source>
</evidence>
<dbReference type="STRING" id="1616.IV73_GL000454"/>
<dbReference type="Pfam" id="PF00213">
    <property type="entry name" value="OSCP"/>
    <property type="match status" value="1"/>
</dbReference>
<comment type="function">
    <text evidence="7">This protein is part of the stalk that links CF(0) to CF(1). It either transmits conformational changes from CF(0) to CF(1) or is implicated in proton conduction.</text>
</comment>
<dbReference type="Gene3D" id="1.10.520.20">
    <property type="entry name" value="N-terminal domain of the delta subunit of the F1F0-ATP synthase"/>
    <property type="match status" value="1"/>
</dbReference>
<keyword evidence="2 7" id="KW-0813">Transport</keyword>
<evidence type="ECO:0000256" key="1">
    <source>
        <dbReference type="ARBA" id="ARBA00004370"/>
    </source>
</evidence>
<proteinExistence type="inferred from homology"/>
<comment type="similarity">
    <text evidence="7">Belongs to the ATPase delta chain family.</text>
</comment>
<sequence length="180" mass="20227">MALDNAIIAQRYARALFELSHDQKSDTETLNELLELQTVLQDNPELEQIIASNQISDEQKQAILKPLLADASPLVHNLIQMTYDYRRFDLLPMMIENYQRTVNHAIGHMTAEVKTVVELDANQIERLKQVIAKRFDAKSVDLKQTIDPSLLGGVVITANNQIVDGSLATKLAAIRQSIVH</sequence>
<name>A0A0R2JD94_9LACO</name>
<comment type="caution">
    <text evidence="8">The sequence shown here is derived from an EMBL/GenBank/DDBJ whole genome shotgun (WGS) entry which is preliminary data.</text>
</comment>
<dbReference type="HAMAP" id="MF_01416">
    <property type="entry name" value="ATP_synth_delta_bact"/>
    <property type="match status" value="1"/>
</dbReference>
<dbReference type="EMBL" id="JQBP01000002">
    <property type="protein sequence ID" value="KRN75291.1"/>
    <property type="molecule type" value="Genomic_DNA"/>
</dbReference>
<comment type="function">
    <text evidence="7">F(1)F(0) ATP synthase produces ATP from ADP in the presence of a proton or sodium gradient. F-type ATPases consist of two structural domains, F(1) containing the extramembraneous catalytic core and F(0) containing the membrane proton channel, linked together by a central stalk and a peripheral stalk. During catalysis, ATP synthesis in the catalytic domain of F(1) is coupled via a rotary mechanism of the central stalk subunits to proton translocation.</text>
</comment>
<organism evidence="8 9">
    <name type="scientific">Weissella kandleri</name>
    <dbReference type="NCBI Taxonomy" id="1616"/>
    <lineage>
        <taxon>Bacteria</taxon>
        <taxon>Bacillati</taxon>
        <taxon>Bacillota</taxon>
        <taxon>Bacilli</taxon>
        <taxon>Lactobacillales</taxon>
        <taxon>Lactobacillaceae</taxon>
        <taxon>Weissella</taxon>
    </lineage>
</organism>
<dbReference type="AlphaFoldDB" id="A0A0R2JD94"/>
<evidence type="ECO:0000313" key="9">
    <source>
        <dbReference type="Proteomes" id="UP000051655"/>
    </source>
</evidence>
<keyword evidence="9" id="KW-1185">Reference proteome</keyword>
<protein>
    <recommendedName>
        <fullName evidence="7">ATP synthase subunit delta</fullName>
    </recommendedName>
    <alternativeName>
        <fullName evidence="7">ATP synthase F(1) sector subunit delta</fullName>
    </alternativeName>
    <alternativeName>
        <fullName evidence="7">F-type ATPase subunit delta</fullName>
        <shortName evidence="7">F-ATPase subunit delta</shortName>
    </alternativeName>
</protein>
<reference evidence="8 9" key="1">
    <citation type="journal article" date="2015" name="Genome Announc.">
        <title>Expanding the biotechnology potential of lactobacilli through comparative genomics of 213 strains and associated genera.</title>
        <authorList>
            <person name="Sun Z."/>
            <person name="Harris H.M."/>
            <person name="McCann A."/>
            <person name="Guo C."/>
            <person name="Argimon S."/>
            <person name="Zhang W."/>
            <person name="Yang X."/>
            <person name="Jeffery I.B."/>
            <person name="Cooney J.C."/>
            <person name="Kagawa T.F."/>
            <person name="Liu W."/>
            <person name="Song Y."/>
            <person name="Salvetti E."/>
            <person name="Wrobel A."/>
            <person name="Rasinkangas P."/>
            <person name="Parkhill J."/>
            <person name="Rea M.C."/>
            <person name="O'Sullivan O."/>
            <person name="Ritari J."/>
            <person name="Douillard F.P."/>
            <person name="Paul Ross R."/>
            <person name="Yang R."/>
            <person name="Briner A.E."/>
            <person name="Felis G.E."/>
            <person name="de Vos W.M."/>
            <person name="Barrangou R."/>
            <person name="Klaenhammer T.R."/>
            <person name="Caufield P.W."/>
            <person name="Cui Y."/>
            <person name="Zhang H."/>
            <person name="O'Toole P.W."/>
        </authorList>
    </citation>
    <scope>NUCLEOTIDE SEQUENCE [LARGE SCALE GENOMIC DNA]</scope>
    <source>
        <strain evidence="8 9">DSM 20593</strain>
    </source>
</reference>
<keyword evidence="7" id="KW-0139">CF(1)</keyword>
<dbReference type="PRINTS" id="PR00125">
    <property type="entry name" value="ATPASEDELTA"/>
</dbReference>